<dbReference type="RefSeq" id="WP_136867159.1">
    <property type="nucleotide sequence ID" value="NZ_CP046415.1"/>
</dbReference>
<dbReference type="Gene3D" id="3.90.79.10">
    <property type="entry name" value="Nucleoside Triphosphate Pyrophosphohydrolase"/>
    <property type="match status" value="1"/>
</dbReference>
<reference evidence="2 3" key="1">
    <citation type="submission" date="2019-11" db="EMBL/GenBank/DDBJ databases">
        <authorList>
            <person name="Zhang J."/>
            <person name="Sun C."/>
        </authorList>
    </citation>
    <scope>NUCLEOTIDE SEQUENCE [LARGE SCALE GENOMIC DNA]</scope>
    <source>
        <strain evidence="3">sp2</strain>
    </source>
</reference>
<dbReference type="Pfam" id="PF00293">
    <property type="entry name" value="NUDIX"/>
    <property type="match status" value="1"/>
</dbReference>
<dbReference type="KEGG" id="ghl:GM160_07315"/>
<accession>A0A6I6D426</accession>
<dbReference type="InterPro" id="IPR000086">
    <property type="entry name" value="NUDIX_hydrolase_dom"/>
</dbReference>
<keyword evidence="3" id="KW-1185">Reference proteome</keyword>
<dbReference type="SUPFAM" id="SSF55811">
    <property type="entry name" value="Nudix"/>
    <property type="match status" value="1"/>
</dbReference>
<dbReference type="PANTHER" id="PTHR43736">
    <property type="entry name" value="ADP-RIBOSE PYROPHOSPHATASE"/>
    <property type="match status" value="1"/>
</dbReference>
<dbReference type="EMBL" id="CP046415">
    <property type="protein sequence ID" value="QGT78723.1"/>
    <property type="molecule type" value="Genomic_DNA"/>
</dbReference>
<dbReference type="GO" id="GO:0003824">
    <property type="term" value="F:catalytic activity"/>
    <property type="evidence" value="ECO:0007669"/>
    <property type="project" value="UniProtKB-ARBA"/>
</dbReference>
<proteinExistence type="predicted"/>
<dbReference type="CDD" id="cd03674">
    <property type="entry name" value="NUDIX_Hydrolase"/>
    <property type="match status" value="1"/>
</dbReference>
<name>A0A6I6D426_9GAMM</name>
<feature type="domain" description="Nudix hydrolase" evidence="1">
    <location>
        <begin position="44"/>
        <end position="180"/>
    </location>
</feature>
<gene>
    <name evidence="2" type="ORF">GM160_07315</name>
</gene>
<organism evidence="2 3">
    <name type="scientific">Guyparkeria halophila</name>
    <dbReference type="NCBI Taxonomy" id="47960"/>
    <lineage>
        <taxon>Bacteria</taxon>
        <taxon>Pseudomonadati</taxon>
        <taxon>Pseudomonadota</taxon>
        <taxon>Gammaproteobacteria</taxon>
        <taxon>Chromatiales</taxon>
        <taxon>Thioalkalibacteraceae</taxon>
        <taxon>Guyparkeria</taxon>
    </lineage>
</organism>
<protein>
    <submittedName>
        <fullName evidence="2">NUDIX domain-containing protein</fullName>
    </submittedName>
</protein>
<dbReference type="InterPro" id="IPR015797">
    <property type="entry name" value="NUDIX_hydrolase-like_dom_sf"/>
</dbReference>
<evidence type="ECO:0000313" key="3">
    <source>
        <dbReference type="Proteomes" id="UP000427716"/>
    </source>
</evidence>
<dbReference type="AlphaFoldDB" id="A0A6I6D426"/>
<sequence>MHRNDLLEQLARYETRYLDEAAFVQRARQFVATHPDTFYRDHLPAHVSASTWVVNPSRTAVLLMHHRKLDCWLQPGGHADGDTDMRAVAFKECVEETGVSPEHIRLVCDEIFDVDIHATQEPHPDAQPHHHIDVRYLVEIDDNVPVPGNEESFELRWVPVSMVTRLNNSRSTLRMVDKTRKMR</sequence>
<dbReference type="PROSITE" id="PS51462">
    <property type="entry name" value="NUDIX"/>
    <property type="match status" value="1"/>
</dbReference>
<evidence type="ECO:0000313" key="2">
    <source>
        <dbReference type="EMBL" id="QGT78723.1"/>
    </source>
</evidence>
<dbReference type="Proteomes" id="UP000427716">
    <property type="component" value="Chromosome"/>
</dbReference>
<dbReference type="PANTHER" id="PTHR43736:SF1">
    <property type="entry name" value="DIHYDRONEOPTERIN TRIPHOSPHATE DIPHOSPHATASE"/>
    <property type="match status" value="1"/>
</dbReference>
<evidence type="ECO:0000259" key="1">
    <source>
        <dbReference type="PROSITE" id="PS51462"/>
    </source>
</evidence>